<dbReference type="Proteomes" id="UP001596157">
    <property type="component" value="Unassembled WGS sequence"/>
</dbReference>
<keyword evidence="2" id="KW-0378">Hydrolase</keyword>
<dbReference type="Pfam" id="PF02492">
    <property type="entry name" value="cobW"/>
    <property type="match status" value="1"/>
</dbReference>
<evidence type="ECO:0000256" key="4">
    <source>
        <dbReference type="ARBA" id="ARBA00034320"/>
    </source>
</evidence>
<dbReference type="Pfam" id="PF07683">
    <property type="entry name" value="CobW_C"/>
    <property type="match status" value="1"/>
</dbReference>
<name>A0ABW0EJG8_9PSEU</name>
<evidence type="ECO:0000256" key="3">
    <source>
        <dbReference type="ARBA" id="ARBA00023186"/>
    </source>
</evidence>
<protein>
    <submittedName>
        <fullName evidence="7">CobW family GTP-binding protein</fullName>
    </submittedName>
</protein>
<organism evidence="7 8">
    <name type="scientific">Actinokineospora guangxiensis</name>
    <dbReference type="NCBI Taxonomy" id="1490288"/>
    <lineage>
        <taxon>Bacteria</taxon>
        <taxon>Bacillati</taxon>
        <taxon>Actinomycetota</taxon>
        <taxon>Actinomycetes</taxon>
        <taxon>Pseudonocardiales</taxon>
        <taxon>Pseudonocardiaceae</taxon>
        <taxon>Actinokineospora</taxon>
    </lineage>
</organism>
<keyword evidence="3" id="KW-0143">Chaperone</keyword>
<dbReference type="SUPFAM" id="SSF90002">
    <property type="entry name" value="Hypothetical protein YjiA, C-terminal domain"/>
    <property type="match status" value="1"/>
</dbReference>
<evidence type="ECO:0000256" key="2">
    <source>
        <dbReference type="ARBA" id="ARBA00022801"/>
    </source>
</evidence>
<gene>
    <name evidence="7" type="ORF">ACFPM7_10975</name>
</gene>
<feature type="domain" description="CobW C-terminal" evidence="6">
    <location>
        <begin position="212"/>
        <end position="295"/>
    </location>
</feature>
<dbReference type="Gene3D" id="3.40.50.300">
    <property type="entry name" value="P-loop containing nucleotide triphosphate hydrolases"/>
    <property type="match status" value="1"/>
</dbReference>
<dbReference type="Gene3D" id="3.30.1220.10">
    <property type="entry name" value="CobW-like, C-terminal domain"/>
    <property type="match status" value="1"/>
</dbReference>
<dbReference type="EMBL" id="JBHSKF010000004">
    <property type="protein sequence ID" value="MFC5287573.1"/>
    <property type="molecule type" value="Genomic_DNA"/>
</dbReference>
<comment type="catalytic activity">
    <reaction evidence="5">
        <text>GTP + H2O = GDP + phosphate + H(+)</text>
        <dbReference type="Rhea" id="RHEA:19669"/>
        <dbReference type="ChEBI" id="CHEBI:15377"/>
        <dbReference type="ChEBI" id="CHEBI:15378"/>
        <dbReference type="ChEBI" id="CHEBI:37565"/>
        <dbReference type="ChEBI" id="CHEBI:43474"/>
        <dbReference type="ChEBI" id="CHEBI:58189"/>
    </reaction>
    <physiologicalReaction direction="left-to-right" evidence="5">
        <dbReference type="Rhea" id="RHEA:19670"/>
    </physiologicalReaction>
</comment>
<accession>A0ABW0EJG8</accession>
<dbReference type="InterPro" id="IPR003495">
    <property type="entry name" value="CobW/HypB/UreG_nucleotide-bd"/>
</dbReference>
<reference evidence="8" key="1">
    <citation type="journal article" date="2019" name="Int. J. Syst. Evol. Microbiol.">
        <title>The Global Catalogue of Microorganisms (GCM) 10K type strain sequencing project: providing services to taxonomists for standard genome sequencing and annotation.</title>
        <authorList>
            <consortium name="The Broad Institute Genomics Platform"/>
            <consortium name="The Broad Institute Genome Sequencing Center for Infectious Disease"/>
            <person name="Wu L."/>
            <person name="Ma J."/>
        </authorList>
    </citation>
    <scope>NUCLEOTIDE SEQUENCE [LARGE SCALE GENOMIC DNA]</scope>
    <source>
        <strain evidence="8">CCUG 59778</strain>
    </source>
</reference>
<comment type="caution">
    <text evidence="7">The sequence shown here is derived from an EMBL/GenBank/DDBJ whole genome shotgun (WGS) entry which is preliminary data.</text>
</comment>
<dbReference type="CDD" id="cd03112">
    <property type="entry name" value="CobW-like"/>
    <property type="match status" value="1"/>
</dbReference>
<sequence>MRIPVVVVAGFLGAGKTSLLNHLLRTADGRRIGVIVNDFGRINIDAMAVAAQVDSMVTLGNGCLCCAVDASDLEEMLGTLAEADVDAIVIEASGLAEPPAMARMVLACPGVEFAGLVEVVDAVEFTATRERHPQIDKHLRYADLVLLNKIDRATEPGLADLVRDLAGGAPVVPTEHGRLDPALLFDPVARPAAAQLSFFDLEDHSQHIHAGYETVEFTSDAPLDPVRLAAVLADRHSGVYRAKGHVWCGTGERFAVQVVAGSVRVEREAGEGTALVFIGRDIPAEDLRARLRATESDRPADPTALLSLTRYERCP</sequence>
<keyword evidence="8" id="KW-1185">Reference proteome</keyword>
<dbReference type="SMART" id="SM00833">
    <property type="entry name" value="CobW_C"/>
    <property type="match status" value="1"/>
</dbReference>
<dbReference type="SUPFAM" id="SSF52540">
    <property type="entry name" value="P-loop containing nucleoside triphosphate hydrolases"/>
    <property type="match status" value="1"/>
</dbReference>
<dbReference type="PANTHER" id="PTHR13748:SF62">
    <property type="entry name" value="COBW DOMAIN-CONTAINING PROTEIN"/>
    <property type="match status" value="1"/>
</dbReference>
<dbReference type="InterPro" id="IPR036627">
    <property type="entry name" value="CobW-likC_sf"/>
</dbReference>
<evidence type="ECO:0000313" key="7">
    <source>
        <dbReference type="EMBL" id="MFC5287573.1"/>
    </source>
</evidence>
<dbReference type="InterPro" id="IPR011629">
    <property type="entry name" value="CobW-like_C"/>
</dbReference>
<dbReference type="RefSeq" id="WP_378246682.1">
    <property type="nucleotide sequence ID" value="NZ_JBHSKF010000004.1"/>
</dbReference>
<keyword evidence="1" id="KW-0547">Nucleotide-binding</keyword>
<evidence type="ECO:0000259" key="6">
    <source>
        <dbReference type="SMART" id="SM00833"/>
    </source>
</evidence>
<evidence type="ECO:0000256" key="1">
    <source>
        <dbReference type="ARBA" id="ARBA00022741"/>
    </source>
</evidence>
<dbReference type="PANTHER" id="PTHR13748">
    <property type="entry name" value="COBW-RELATED"/>
    <property type="match status" value="1"/>
</dbReference>
<dbReference type="InterPro" id="IPR027417">
    <property type="entry name" value="P-loop_NTPase"/>
</dbReference>
<evidence type="ECO:0000313" key="8">
    <source>
        <dbReference type="Proteomes" id="UP001596157"/>
    </source>
</evidence>
<proteinExistence type="inferred from homology"/>
<dbReference type="InterPro" id="IPR051316">
    <property type="entry name" value="Zinc-reg_GTPase_activator"/>
</dbReference>
<evidence type="ECO:0000256" key="5">
    <source>
        <dbReference type="ARBA" id="ARBA00049117"/>
    </source>
</evidence>
<comment type="similarity">
    <text evidence="4">Belongs to the SIMIBI class G3E GTPase family. ZNG1 subfamily.</text>
</comment>